<organism evidence="2 3">
    <name type="scientific">Ruthenibacterium lactatiformans</name>
    <dbReference type="NCBI Taxonomy" id="1550024"/>
    <lineage>
        <taxon>Bacteria</taxon>
        <taxon>Bacillati</taxon>
        <taxon>Bacillota</taxon>
        <taxon>Clostridia</taxon>
        <taxon>Eubacteriales</taxon>
        <taxon>Oscillospiraceae</taxon>
        <taxon>Ruthenibacterium</taxon>
    </lineage>
</organism>
<dbReference type="AlphaFoldDB" id="A0A0D8J2M4"/>
<name>A0A0D8J2M4_9FIRM</name>
<evidence type="ECO:0000313" key="2">
    <source>
        <dbReference type="EMBL" id="KJF40048.1"/>
    </source>
</evidence>
<dbReference type="Proteomes" id="UP000032483">
    <property type="component" value="Unassembled WGS sequence"/>
</dbReference>
<evidence type="ECO:0000256" key="1">
    <source>
        <dbReference type="SAM" id="Phobius"/>
    </source>
</evidence>
<accession>A0A0D8J2M4</accession>
<keyword evidence="1" id="KW-0472">Membrane</keyword>
<keyword evidence="3" id="KW-1185">Reference proteome</keyword>
<protein>
    <submittedName>
        <fullName evidence="2">Uncharacterized protein</fullName>
    </submittedName>
</protein>
<comment type="caution">
    <text evidence="2">The sequence shown here is derived from an EMBL/GenBank/DDBJ whole genome shotgun (WGS) entry which is preliminary data.</text>
</comment>
<feature type="transmembrane region" description="Helical" evidence="1">
    <location>
        <begin position="61"/>
        <end position="84"/>
    </location>
</feature>
<evidence type="ECO:0000313" key="3">
    <source>
        <dbReference type="Proteomes" id="UP000032483"/>
    </source>
</evidence>
<reference evidence="2" key="1">
    <citation type="submission" date="2015-02" db="EMBL/GenBank/DDBJ databases">
        <title>A novel member of the family Ruminococcaceae isolated from human feces.</title>
        <authorList>
            <person name="Shkoporov A.N."/>
            <person name="Chaplin A.V."/>
            <person name="Motuzova O.V."/>
            <person name="Kafarskaia L.I."/>
            <person name="Khokhlova E.V."/>
            <person name="Efimov B.A."/>
        </authorList>
    </citation>
    <scope>NUCLEOTIDE SEQUENCE [LARGE SCALE GENOMIC DNA]</scope>
    <source>
        <strain evidence="2">585-1</strain>
    </source>
</reference>
<sequence>MVPASIKGLSISSEVKLVFEGLVNGVLFNYTFVAFTILLFIAGCIMVIVGKKKNKKSMKIIAYIIISVCILYFAFLLWCVIGFGSNVPANDPIPISPTK</sequence>
<feature type="transmembrane region" description="Helical" evidence="1">
    <location>
        <begin position="27"/>
        <end position="49"/>
    </location>
</feature>
<proteinExistence type="predicted"/>
<dbReference type="EMBL" id="JXXK01000010">
    <property type="protein sequence ID" value="KJF40048.1"/>
    <property type="molecule type" value="Genomic_DNA"/>
</dbReference>
<keyword evidence="1" id="KW-1133">Transmembrane helix</keyword>
<gene>
    <name evidence="2" type="ORF">TQ39_08745</name>
</gene>
<keyword evidence="1" id="KW-0812">Transmembrane</keyword>